<organism evidence="1 2">
    <name type="scientific">Bathymodiolus thermophilus thioautotrophic gill symbiont</name>
    <dbReference type="NCBI Taxonomy" id="2360"/>
    <lineage>
        <taxon>Bacteria</taxon>
        <taxon>Pseudomonadati</taxon>
        <taxon>Pseudomonadota</taxon>
        <taxon>Gammaproteobacteria</taxon>
        <taxon>sulfur-oxidizing symbionts</taxon>
    </lineage>
</organism>
<evidence type="ECO:0000313" key="1">
    <source>
        <dbReference type="EMBL" id="OIR25052.1"/>
    </source>
</evidence>
<dbReference type="Proteomes" id="UP000182798">
    <property type="component" value="Unassembled WGS sequence"/>
</dbReference>
<gene>
    <name evidence="1" type="ORF">BGC33_05355</name>
</gene>
<dbReference type="AlphaFoldDB" id="A0A1J5TXV4"/>
<dbReference type="EMBL" id="MIQH01000423">
    <property type="protein sequence ID" value="OIR25052.1"/>
    <property type="molecule type" value="Genomic_DNA"/>
</dbReference>
<protein>
    <submittedName>
        <fullName evidence="1">Uncharacterized protein</fullName>
    </submittedName>
</protein>
<evidence type="ECO:0000313" key="2">
    <source>
        <dbReference type="Proteomes" id="UP000182798"/>
    </source>
</evidence>
<name>A0A1J5TXV4_9GAMM</name>
<dbReference type="RefSeq" id="WP_071563895.1">
    <property type="nucleotide sequence ID" value="NZ_MIQH01000423.1"/>
</dbReference>
<reference evidence="2" key="1">
    <citation type="submission" date="2016-09" db="EMBL/GenBank/DDBJ databases">
        <title>Genome Sequence of Bathymodiolus thermophilus sulfur-oxidizing gill endosymbiont.</title>
        <authorList>
            <person name="Ponnudurai R."/>
            <person name="Kleiner M."/>
            <person name="Sayavedra L."/>
            <person name="Thuermer A."/>
            <person name="Felbeck H."/>
            <person name="Schlueter R."/>
            <person name="Schweder T."/>
            <person name="Markert S."/>
        </authorList>
    </citation>
    <scope>NUCLEOTIDE SEQUENCE [LARGE SCALE GENOMIC DNA]</scope>
    <source>
        <strain evidence="2">BAT/CrabSpa'14</strain>
    </source>
</reference>
<accession>A0A1J5TXV4</accession>
<sequence>MKIEYDNNLYKEIANFKINEIVRVTNRKGIMSDIHITNIIKLKWHKLQLLISIGTDRFSKMVLLYREYSSKKVISESTINGKALTSDESREISDYIEIYRACDCEKHHEVNKIITQRNIWNQFRTIRSLNDHREYKEIEGIQPQYFEIICNILKISGGHGLPLDNYRKY</sequence>
<dbReference type="OrthoDB" id="5918381at2"/>
<comment type="caution">
    <text evidence="1">The sequence shown here is derived from an EMBL/GenBank/DDBJ whole genome shotgun (WGS) entry which is preliminary data.</text>
</comment>
<proteinExistence type="predicted"/>